<feature type="short sequence motif" description="Histidine triad motif" evidence="2 3">
    <location>
        <begin position="99"/>
        <end position="103"/>
    </location>
</feature>
<reference evidence="5 6" key="1">
    <citation type="submission" date="2019-03" db="EMBL/GenBank/DDBJ databases">
        <title>Genomic Encyclopedia of Type Strains, Phase IV (KMG-IV): sequencing the most valuable type-strain genomes for metagenomic binning, comparative biology and taxonomic classification.</title>
        <authorList>
            <person name="Goeker M."/>
        </authorList>
    </citation>
    <scope>NUCLEOTIDE SEQUENCE [LARGE SCALE GENOMIC DNA]</scope>
    <source>
        <strain evidence="5 6">DSM 24176</strain>
    </source>
</reference>
<dbReference type="EMBL" id="SMGQ01000012">
    <property type="protein sequence ID" value="TCK93122.1"/>
    <property type="molecule type" value="Genomic_DNA"/>
</dbReference>
<evidence type="ECO:0000313" key="5">
    <source>
        <dbReference type="EMBL" id="TCK93122.1"/>
    </source>
</evidence>
<comment type="caution">
    <text evidence="5">The sequence shown here is derived from an EMBL/GenBank/DDBJ whole genome shotgun (WGS) entry which is preliminary data.</text>
</comment>
<dbReference type="Gene3D" id="3.30.428.10">
    <property type="entry name" value="HIT-like"/>
    <property type="match status" value="1"/>
</dbReference>
<name>A0A4R1MMK6_9FIRM</name>
<evidence type="ECO:0000256" key="3">
    <source>
        <dbReference type="PROSITE-ProRule" id="PRU00464"/>
    </source>
</evidence>
<dbReference type="InterPro" id="IPR019808">
    <property type="entry name" value="Histidine_triad_CS"/>
</dbReference>
<dbReference type="Proteomes" id="UP000294545">
    <property type="component" value="Unassembled WGS sequence"/>
</dbReference>
<gene>
    <name evidence="5" type="ORF">EDC19_1300</name>
</gene>
<dbReference type="GO" id="GO:0009117">
    <property type="term" value="P:nucleotide metabolic process"/>
    <property type="evidence" value="ECO:0007669"/>
    <property type="project" value="TreeGrafter"/>
</dbReference>
<protein>
    <submittedName>
        <fullName evidence="5">Histidine triad (HIT) family protein</fullName>
    </submittedName>
</protein>
<dbReference type="InterPro" id="IPR011146">
    <property type="entry name" value="HIT-like"/>
</dbReference>
<organism evidence="5 6">
    <name type="scientific">Natranaerovirga hydrolytica</name>
    <dbReference type="NCBI Taxonomy" id="680378"/>
    <lineage>
        <taxon>Bacteria</taxon>
        <taxon>Bacillati</taxon>
        <taxon>Bacillota</taxon>
        <taxon>Clostridia</taxon>
        <taxon>Lachnospirales</taxon>
        <taxon>Natranaerovirgaceae</taxon>
        <taxon>Natranaerovirga</taxon>
    </lineage>
</organism>
<dbReference type="CDD" id="cd01277">
    <property type="entry name" value="HINT_subgroup"/>
    <property type="match status" value="1"/>
</dbReference>
<feature type="domain" description="HIT" evidence="4">
    <location>
        <begin position="7"/>
        <end position="114"/>
    </location>
</feature>
<dbReference type="RefSeq" id="WP_132282035.1">
    <property type="nucleotide sequence ID" value="NZ_SMGQ01000012.1"/>
</dbReference>
<dbReference type="SUPFAM" id="SSF54197">
    <property type="entry name" value="HIT-like"/>
    <property type="match status" value="1"/>
</dbReference>
<dbReference type="InterPro" id="IPR036265">
    <property type="entry name" value="HIT-like_sf"/>
</dbReference>
<dbReference type="PRINTS" id="PR00332">
    <property type="entry name" value="HISTRIAD"/>
</dbReference>
<dbReference type="PANTHER" id="PTHR46648:SF1">
    <property type="entry name" value="ADENOSINE 5'-MONOPHOSPHORAMIDASE HNT1"/>
    <property type="match status" value="1"/>
</dbReference>
<evidence type="ECO:0000313" key="6">
    <source>
        <dbReference type="Proteomes" id="UP000294545"/>
    </source>
</evidence>
<evidence type="ECO:0000259" key="4">
    <source>
        <dbReference type="PROSITE" id="PS51084"/>
    </source>
</evidence>
<dbReference type="InterPro" id="IPR001310">
    <property type="entry name" value="Histidine_triad_HIT"/>
</dbReference>
<proteinExistence type="predicted"/>
<evidence type="ECO:0000256" key="1">
    <source>
        <dbReference type="PIRSR" id="PIRSR601310-1"/>
    </source>
</evidence>
<evidence type="ECO:0000256" key="2">
    <source>
        <dbReference type="PIRSR" id="PIRSR601310-3"/>
    </source>
</evidence>
<keyword evidence="6" id="KW-1185">Reference proteome</keyword>
<dbReference type="InterPro" id="IPR039384">
    <property type="entry name" value="HINT"/>
</dbReference>
<dbReference type="AlphaFoldDB" id="A0A4R1MMK6"/>
<dbReference type="Pfam" id="PF01230">
    <property type="entry name" value="HIT"/>
    <property type="match status" value="1"/>
</dbReference>
<sequence>MSSKNCIFCNIISGDMKSATVFENSEFKVIMDRFPASKGHTLIMPKEHVENIFDIETDVASRLFALATQISKILKQTLNCEGMNVLQNNGSIAGQTVDHFHLHLMPRYKDDKININWENLQVTEEDLEEVAKEIGRAL</sequence>
<accession>A0A4R1MMK6</accession>
<dbReference type="PANTHER" id="PTHR46648">
    <property type="entry name" value="HIT FAMILY PROTEIN 1"/>
    <property type="match status" value="1"/>
</dbReference>
<dbReference type="GO" id="GO:0003824">
    <property type="term" value="F:catalytic activity"/>
    <property type="evidence" value="ECO:0007669"/>
    <property type="project" value="InterPro"/>
</dbReference>
<dbReference type="PROSITE" id="PS51084">
    <property type="entry name" value="HIT_2"/>
    <property type="match status" value="1"/>
</dbReference>
<feature type="active site" description="Tele-AMP-histidine intermediate" evidence="1">
    <location>
        <position position="101"/>
    </location>
</feature>
<dbReference type="PROSITE" id="PS00892">
    <property type="entry name" value="HIT_1"/>
    <property type="match status" value="1"/>
</dbReference>
<dbReference type="OrthoDB" id="9784774at2"/>